<sequence length="280" mass="30322">MAGCRRSLGALSASRARRVERLLLVFAAFSSLGMLFILAPLAALLVSVDPGTFAKVWLRDTPYARQAYPALLRTLEASLVSSTLLLVIGIPLGYLLARSEFPGKRLVEALVDVPLVIPHAVAGIMILLAYGRRGLLGGLAAALGLQVENGFWGIVASMMFVSFPLMVDVLKLGYERVGASLELVARSLGASPWMVFRRVTLPLILPHIAAGFLLSWARAMSEVGAILIVAYYPKTINVLIYEWFNNYGLRYAVALSAFVVLLSIAAFTAIRVLTRHDHGA</sequence>
<proteinExistence type="inferred from homology"/>
<feature type="transmembrane region" description="Helical" evidence="9">
    <location>
        <begin position="150"/>
        <end position="174"/>
    </location>
</feature>
<dbReference type="InterPro" id="IPR000515">
    <property type="entry name" value="MetI-like"/>
</dbReference>
<accession>A0A0V8RVN8</accession>
<dbReference type="GO" id="GO:0005886">
    <property type="term" value="C:plasma membrane"/>
    <property type="evidence" value="ECO:0007669"/>
    <property type="project" value="UniProtKB-SubCell"/>
</dbReference>
<dbReference type="InterPro" id="IPR035906">
    <property type="entry name" value="MetI-like_sf"/>
</dbReference>
<evidence type="ECO:0000256" key="2">
    <source>
        <dbReference type="ARBA" id="ARBA00009306"/>
    </source>
</evidence>
<keyword evidence="4" id="KW-1003">Cell membrane</keyword>
<evidence type="ECO:0000259" key="10">
    <source>
        <dbReference type="PROSITE" id="PS50928"/>
    </source>
</evidence>
<protein>
    <submittedName>
        <fullName evidence="11">Tungstate/molybdate transporter permease</fullName>
    </submittedName>
</protein>
<dbReference type="STRING" id="2309.CF15_04835"/>
<evidence type="ECO:0000313" key="12">
    <source>
        <dbReference type="Proteomes" id="UP000053352"/>
    </source>
</evidence>
<dbReference type="PANTHER" id="PTHR30183">
    <property type="entry name" value="MOLYBDENUM TRANSPORT SYSTEM PERMEASE PROTEIN MODB"/>
    <property type="match status" value="1"/>
</dbReference>
<keyword evidence="12" id="KW-1185">Reference proteome</keyword>
<keyword evidence="5" id="KW-0500">Molybdenum</keyword>
<keyword evidence="8 9" id="KW-0472">Membrane</keyword>
<evidence type="ECO:0000313" key="11">
    <source>
        <dbReference type="EMBL" id="KSW12099.1"/>
    </source>
</evidence>
<evidence type="ECO:0000256" key="3">
    <source>
        <dbReference type="ARBA" id="ARBA00022448"/>
    </source>
</evidence>
<dbReference type="Gene3D" id="1.10.3720.10">
    <property type="entry name" value="MetI-like"/>
    <property type="match status" value="1"/>
</dbReference>
<dbReference type="AlphaFoldDB" id="A0A0V8RVN8"/>
<dbReference type="GO" id="GO:0055085">
    <property type="term" value="P:transmembrane transport"/>
    <property type="evidence" value="ECO:0007669"/>
    <property type="project" value="InterPro"/>
</dbReference>
<feature type="transmembrane region" description="Helical" evidence="9">
    <location>
        <begin position="195"/>
        <end position="217"/>
    </location>
</feature>
<gene>
    <name evidence="11" type="ORF">CF15_04835</name>
</gene>
<reference evidence="11 12" key="1">
    <citation type="submission" date="2015-11" db="EMBL/GenBank/DDBJ databases">
        <title>Genome sequence of Pyrodictium occultum PL-19, a marine hyperthermophilic archaeon isolated from Volcano, Italy.</title>
        <authorList>
            <person name="Utturkar S."/>
            <person name="Huber H."/>
            <person name="Leptihn S."/>
            <person name="Brown S."/>
            <person name="Stetter K.O."/>
            <person name="Podar M."/>
        </authorList>
    </citation>
    <scope>NUCLEOTIDE SEQUENCE [LARGE SCALE GENOMIC DNA]</scope>
    <source>
        <strain evidence="11 12">PL-19</strain>
    </source>
</reference>
<dbReference type="EMBL" id="LNTB01000001">
    <property type="protein sequence ID" value="KSW12099.1"/>
    <property type="molecule type" value="Genomic_DNA"/>
</dbReference>
<evidence type="ECO:0000256" key="8">
    <source>
        <dbReference type="ARBA" id="ARBA00023136"/>
    </source>
</evidence>
<organism evidence="11 12">
    <name type="scientific">Pyrodictium occultum</name>
    <dbReference type="NCBI Taxonomy" id="2309"/>
    <lineage>
        <taxon>Archaea</taxon>
        <taxon>Thermoproteota</taxon>
        <taxon>Thermoprotei</taxon>
        <taxon>Desulfurococcales</taxon>
        <taxon>Pyrodictiaceae</taxon>
        <taxon>Pyrodictium</taxon>
    </lineage>
</organism>
<evidence type="ECO:0000256" key="7">
    <source>
        <dbReference type="ARBA" id="ARBA00022989"/>
    </source>
</evidence>
<dbReference type="CDD" id="cd06261">
    <property type="entry name" value="TM_PBP2"/>
    <property type="match status" value="1"/>
</dbReference>
<feature type="transmembrane region" description="Helical" evidence="9">
    <location>
        <begin position="21"/>
        <end position="48"/>
    </location>
</feature>
<evidence type="ECO:0000256" key="5">
    <source>
        <dbReference type="ARBA" id="ARBA00022505"/>
    </source>
</evidence>
<keyword evidence="3 9" id="KW-0813">Transport</keyword>
<comment type="similarity">
    <text evidence="2 9">Belongs to the binding-protein-dependent transport system permease family.</text>
</comment>
<evidence type="ECO:0000256" key="9">
    <source>
        <dbReference type="RuleBase" id="RU363032"/>
    </source>
</evidence>
<dbReference type="PANTHER" id="PTHR30183:SF3">
    <property type="entry name" value="MOLYBDENUM TRANSPORT SYSTEM PERMEASE PROTEIN MODB"/>
    <property type="match status" value="1"/>
</dbReference>
<evidence type="ECO:0000256" key="6">
    <source>
        <dbReference type="ARBA" id="ARBA00022692"/>
    </source>
</evidence>
<dbReference type="OrthoDB" id="11163at2157"/>
<dbReference type="Proteomes" id="UP000053352">
    <property type="component" value="Unassembled WGS sequence"/>
</dbReference>
<name>A0A0V8RVN8_PYROC</name>
<keyword evidence="6 9" id="KW-0812">Transmembrane</keyword>
<dbReference type="SUPFAM" id="SSF161098">
    <property type="entry name" value="MetI-like"/>
    <property type="match status" value="1"/>
</dbReference>
<comment type="caution">
    <text evidence="11">The sequence shown here is derived from an EMBL/GenBank/DDBJ whole genome shotgun (WGS) entry which is preliminary data.</text>
</comment>
<comment type="subcellular location">
    <subcellularLocation>
        <location evidence="1 9">Cell membrane</location>
        <topology evidence="1 9">Multi-pass membrane protein</topology>
    </subcellularLocation>
</comment>
<evidence type="ECO:0000256" key="4">
    <source>
        <dbReference type="ARBA" id="ARBA00022475"/>
    </source>
</evidence>
<feature type="transmembrane region" description="Helical" evidence="9">
    <location>
        <begin position="223"/>
        <end position="244"/>
    </location>
</feature>
<dbReference type="PROSITE" id="PS50928">
    <property type="entry name" value="ABC_TM1"/>
    <property type="match status" value="1"/>
</dbReference>
<feature type="domain" description="ABC transmembrane type-1" evidence="10">
    <location>
        <begin position="71"/>
        <end position="268"/>
    </location>
</feature>
<evidence type="ECO:0000256" key="1">
    <source>
        <dbReference type="ARBA" id="ARBA00004651"/>
    </source>
</evidence>
<dbReference type="Pfam" id="PF00528">
    <property type="entry name" value="BPD_transp_1"/>
    <property type="match status" value="1"/>
</dbReference>
<feature type="transmembrane region" description="Helical" evidence="9">
    <location>
        <begin position="251"/>
        <end position="273"/>
    </location>
</feature>
<feature type="transmembrane region" description="Helical" evidence="9">
    <location>
        <begin position="77"/>
        <end position="97"/>
    </location>
</feature>
<keyword evidence="7 9" id="KW-1133">Transmembrane helix</keyword>
<feature type="transmembrane region" description="Helical" evidence="9">
    <location>
        <begin position="109"/>
        <end position="130"/>
    </location>
</feature>